<dbReference type="GO" id="GO:0032153">
    <property type="term" value="C:cell division site"/>
    <property type="evidence" value="ECO:0007669"/>
    <property type="project" value="UniProtKB-UniRule"/>
</dbReference>
<keyword evidence="5 7" id="KW-0472">Membrane</keyword>
<keyword evidence="7" id="KW-0997">Cell inner membrane</keyword>
<protein>
    <recommendedName>
        <fullName evidence="7">Cell division protein FtsB</fullName>
    </recommendedName>
</protein>
<comment type="caution">
    <text evidence="8">The sequence shown here is derived from an EMBL/GenBank/DDBJ whole genome shotgun (WGS) entry which is preliminary data.</text>
</comment>
<dbReference type="RefSeq" id="WP_119912149.1">
    <property type="nucleotide sequence ID" value="NZ_QZCH01000032.1"/>
</dbReference>
<organism evidence="8 9">
    <name type="scientific">Motilimonas pumila</name>
    <dbReference type="NCBI Taxonomy" id="2303987"/>
    <lineage>
        <taxon>Bacteria</taxon>
        <taxon>Pseudomonadati</taxon>
        <taxon>Pseudomonadota</taxon>
        <taxon>Gammaproteobacteria</taxon>
        <taxon>Alteromonadales</taxon>
        <taxon>Alteromonadales genera incertae sedis</taxon>
        <taxon>Motilimonas</taxon>
    </lineage>
</organism>
<dbReference type="PANTHER" id="PTHR37485:SF1">
    <property type="entry name" value="CELL DIVISION PROTEIN FTSB"/>
    <property type="match status" value="1"/>
</dbReference>
<accession>A0A418YAK2</accession>
<keyword evidence="2 7" id="KW-0132">Cell division</keyword>
<dbReference type="InterPro" id="IPR023081">
    <property type="entry name" value="Cell_div_FtsB"/>
</dbReference>
<name>A0A418YAK2_9GAMM</name>
<reference evidence="8 9" key="1">
    <citation type="submission" date="2018-09" db="EMBL/GenBank/DDBJ databases">
        <authorList>
            <person name="Wang F."/>
        </authorList>
    </citation>
    <scope>NUCLEOTIDE SEQUENCE [LARGE SCALE GENOMIC DNA]</scope>
    <source>
        <strain evidence="8 9">PLHSC7-2</strain>
    </source>
</reference>
<evidence type="ECO:0000256" key="5">
    <source>
        <dbReference type="ARBA" id="ARBA00023136"/>
    </source>
</evidence>
<evidence type="ECO:0000256" key="1">
    <source>
        <dbReference type="ARBA" id="ARBA00022475"/>
    </source>
</evidence>
<evidence type="ECO:0000256" key="3">
    <source>
        <dbReference type="ARBA" id="ARBA00022692"/>
    </source>
</evidence>
<keyword evidence="6 7" id="KW-0131">Cell cycle</keyword>
<evidence type="ECO:0000256" key="2">
    <source>
        <dbReference type="ARBA" id="ARBA00022618"/>
    </source>
</evidence>
<evidence type="ECO:0000313" key="9">
    <source>
        <dbReference type="Proteomes" id="UP000283255"/>
    </source>
</evidence>
<gene>
    <name evidence="7 8" type="primary">ftsB</name>
    <name evidence="8" type="ORF">D1Z90_17800</name>
</gene>
<sequence length="96" mass="11126">MRIFNLLLFLLLLLVQYHLWLGKNGLGDYADLAKEVALQEEANLALKDRNERMFADIADLKQGVESVEERARNELGLIKEGETFFRIIPKQTKSYE</sequence>
<evidence type="ECO:0000256" key="4">
    <source>
        <dbReference type="ARBA" id="ARBA00022989"/>
    </source>
</evidence>
<dbReference type="GO" id="GO:0030428">
    <property type="term" value="C:cell septum"/>
    <property type="evidence" value="ECO:0007669"/>
    <property type="project" value="TreeGrafter"/>
</dbReference>
<dbReference type="OrthoDB" id="7061211at2"/>
<dbReference type="GO" id="GO:0005886">
    <property type="term" value="C:plasma membrane"/>
    <property type="evidence" value="ECO:0007669"/>
    <property type="project" value="UniProtKB-SubCell"/>
</dbReference>
<comment type="similarity">
    <text evidence="7">Belongs to the FtsB family.</text>
</comment>
<comment type="function">
    <text evidence="7">Essential cell division protein. May link together the upstream cell division proteins, which are predominantly cytoplasmic, with the downstream cell division proteins, which are predominantly periplasmic.</text>
</comment>
<dbReference type="Pfam" id="PF04977">
    <property type="entry name" value="DivIC"/>
    <property type="match status" value="1"/>
</dbReference>
<dbReference type="NCBIfam" id="NF002058">
    <property type="entry name" value="PRK00888.1"/>
    <property type="match status" value="1"/>
</dbReference>
<dbReference type="PANTHER" id="PTHR37485">
    <property type="entry name" value="CELL DIVISION PROTEIN FTSB"/>
    <property type="match status" value="1"/>
</dbReference>
<evidence type="ECO:0000313" key="8">
    <source>
        <dbReference type="EMBL" id="RJG39989.1"/>
    </source>
</evidence>
<keyword evidence="3 7" id="KW-0812">Transmembrane</keyword>
<keyword evidence="1 7" id="KW-1003">Cell membrane</keyword>
<feature type="topological domain" description="Cytoplasmic" evidence="7">
    <location>
        <begin position="1"/>
        <end position="3"/>
    </location>
</feature>
<comment type="subunit">
    <text evidence="7">Part of a complex composed of FtsB, FtsL and FtsQ.</text>
</comment>
<reference evidence="8 9" key="2">
    <citation type="submission" date="2019-01" db="EMBL/GenBank/DDBJ databases">
        <title>Motilimonas pumilus sp. nov., isolated from the gut of sea cucumber (Apostichopus japonicus).</title>
        <authorList>
            <person name="Wang F.-Q."/>
            <person name="Ren L.-H."/>
            <person name="Lin Y.-W."/>
            <person name="Sun G.-H."/>
            <person name="Du Z.-J."/>
            <person name="Zhao J.-X."/>
            <person name="Liu X.-J."/>
            <person name="Liu L.-J."/>
        </authorList>
    </citation>
    <scope>NUCLEOTIDE SEQUENCE [LARGE SCALE GENOMIC DNA]</scope>
    <source>
        <strain evidence="8 9">PLHSC7-2</strain>
    </source>
</reference>
<dbReference type="AlphaFoldDB" id="A0A418YAK2"/>
<dbReference type="InterPro" id="IPR007060">
    <property type="entry name" value="FtsL/DivIC"/>
</dbReference>
<dbReference type="Proteomes" id="UP000283255">
    <property type="component" value="Unassembled WGS sequence"/>
</dbReference>
<proteinExistence type="inferred from homology"/>
<evidence type="ECO:0000256" key="7">
    <source>
        <dbReference type="HAMAP-Rule" id="MF_00599"/>
    </source>
</evidence>
<evidence type="ECO:0000256" key="6">
    <source>
        <dbReference type="ARBA" id="ARBA00023306"/>
    </source>
</evidence>
<dbReference type="EMBL" id="QZCH01000032">
    <property type="protein sequence ID" value="RJG39989.1"/>
    <property type="molecule type" value="Genomic_DNA"/>
</dbReference>
<feature type="topological domain" description="Periplasmic" evidence="7">
    <location>
        <begin position="22"/>
        <end position="96"/>
    </location>
</feature>
<dbReference type="HAMAP" id="MF_00599">
    <property type="entry name" value="FtsB"/>
    <property type="match status" value="1"/>
</dbReference>
<dbReference type="GO" id="GO:0043093">
    <property type="term" value="P:FtsZ-dependent cytokinesis"/>
    <property type="evidence" value="ECO:0007669"/>
    <property type="project" value="UniProtKB-UniRule"/>
</dbReference>
<keyword evidence="9" id="KW-1185">Reference proteome</keyword>
<keyword evidence="4 7" id="KW-1133">Transmembrane helix</keyword>
<comment type="subcellular location">
    <subcellularLocation>
        <location evidence="7">Cell inner membrane</location>
        <topology evidence="7">Single-pass type II membrane protein</topology>
    </subcellularLocation>
    <text evidence="7">Localizes to the division septum.</text>
</comment>